<dbReference type="InterPro" id="IPR001100">
    <property type="entry name" value="Pyr_nuc-diS_OxRdtase"/>
</dbReference>
<evidence type="ECO:0000256" key="16">
    <source>
        <dbReference type="RuleBase" id="RU003692"/>
    </source>
</evidence>
<organism evidence="19 20">
    <name type="scientific">Paenibacillus taihuensis</name>
    <dbReference type="NCBI Taxonomy" id="1156355"/>
    <lineage>
        <taxon>Bacteria</taxon>
        <taxon>Bacillati</taxon>
        <taxon>Bacillota</taxon>
        <taxon>Bacilli</taxon>
        <taxon>Bacillales</taxon>
        <taxon>Paenibacillaceae</taxon>
        <taxon>Paenibacillus</taxon>
    </lineage>
</organism>
<dbReference type="PIRSF" id="PIRSF000350">
    <property type="entry name" value="Mercury_reductase_MerA"/>
    <property type="match status" value="1"/>
</dbReference>
<evidence type="ECO:0000256" key="2">
    <source>
        <dbReference type="ARBA" id="ARBA00007532"/>
    </source>
</evidence>
<dbReference type="PANTHER" id="PTHR22912">
    <property type="entry name" value="DISULFIDE OXIDOREDUCTASE"/>
    <property type="match status" value="1"/>
</dbReference>
<evidence type="ECO:0000256" key="15">
    <source>
        <dbReference type="PIRSR" id="PIRSR000350-4"/>
    </source>
</evidence>
<dbReference type="PANTHER" id="PTHR22912:SF217">
    <property type="entry name" value="DIHYDROLIPOYL DEHYDROGENASE"/>
    <property type="match status" value="1"/>
</dbReference>
<evidence type="ECO:0000256" key="9">
    <source>
        <dbReference type="ARBA" id="ARBA00023027"/>
    </source>
</evidence>
<feature type="binding site" evidence="14">
    <location>
        <position position="116"/>
    </location>
    <ligand>
        <name>FAD</name>
        <dbReference type="ChEBI" id="CHEBI:57692"/>
    </ligand>
</feature>
<dbReference type="InterPro" id="IPR016156">
    <property type="entry name" value="FAD/NAD-linked_Rdtase_dimer_sf"/>
</dbReference>
<evidence type="ECO:0000256" key="8">
    <source>
        <dbReference type="ARBA" id="ARBA00023002"/>
    </source>
</evidence>
<feature type="binding site" evidence="14">
    <location>
        <position position="321"/>
    </location>
    <ligand>
        <name>FAD</name>
        <dbReference type="ChEBI" id="CHEBI:57692"/>
    </ligand>
</feature>
<dbReference type="NCBIfam" id="TIGR01350">
    <property type="entry name" value="lipoamide_DH"/>
    <property type="match status" value="1"/>
</dbReference>
<name>A0A3D9R497_9BACL</name>
<dbReference type="InterPro" id="IPR006258">
    <property type="entry name" value="Lipoamide_DH"/>
</dbReference>
<comment type="similarity">
    <text evidence="2 16">Belongs to the class-I pyridine nucleotide-disulfide oxidoreductase family.</text>
</comment>
<keyword evidence="11 16" id="KW-0676">Redox-active center</keyword>
<dbReference type="Gene3D" id="3.50.50.60">
    <property type="entry name" value="FAD/NAD(P)-binding domain"/>
    <property type="match status" value="2"/>
</dbReference>
<keyword evidence="7 14" id="KW-0274">FAD</keyword>
<dbReference type="EC" id="1.8.1.4" evidence="3 16"/>
<feature type="binding site" evidence="14">
    <location>
        <begin position="189"/>
        <end position="196"/>
    </location>
    <ligand>
        <name>NAD(+)</name>
        <dbReference type="ChEBI" id="CHEBI:57540"/>
    </ligand>
</feature>
<keyword evidence="8 16" id="KW-0560">Oxidoreductase</keyword>
<comment type="catalytic activity">
    <reaction evidence="12 16">
        <text>N(6)-[(R)-dihydrolipoyl]-L-lysyl-[protein] + NAD(+) = N(6)-[(R)-lipoyl]-L-lysyl-[protein] + NADH + H(+)</text>
        <dbReference type="Rhea" id="RHEA:15045"/>
        <dbReference type="Rhea" id="RHEA-COMP:10474"/>
        <dbReference type="Rhea" id="RHEA-COMP:10475"/>
        <dbReference type="ChEBI" id="CHEBI:15378"/>
        <dbReference type="ChEBI" id="CHEBI:57540"/>
        <dbReference type="ChEBI" id="CHEBI:57945"/>
        <dbReference type="ChEBI" id="CHEBI:83099"/>
        <dbReference type="ChEBI" id="CHEBI:83100"/>
        <dbReference type="EC" id="1.8.1.4"/>
    </reaction>
</comment>
<feature type="binding site" evidence="14">
    <location>
        <position position="281"/>
    </location>
    <ligand>
        <name>NAD(+)</name>
        <dbReference type="ChEBI" id="CHEBI:57540"/>
    </ligand>
</feature>
<dbReference type="InterPro" id="IPR036188">
    <property type="entry name" value="FAD/NAD-bd_sf"/>
</dbReference>
<feature type="binding site" evidence="14">
    <location>
        <position position="51"/>
    </location>
    <ligand>
        <name>FAD</name>
        <dbReference type="ChEBI" id="CHEBI:57692"/>
    </ligand>
</feature>
<dbReference type="Gene3D" id="3.30.390.30">
    <property type="match status" value="1"/>
</dbReference>
<protein>
    <recommendedName>
        <fullName evidence="4 16">Dihydrolipoyl dehydrogenase</fullName>
        <ecNumber evidence="3 16">1.8.1.4</ecNumber>
    </recommendedName>
</protein>
<dbReference type="GO" id="GO:0006103">
    <property type="term" value="P:2-oxoglutarate metabolic process"/>
    <property type="evidence" value="ECO:0007669"/>
    <property type="project" value="TreeGrafter"/>
</dbReference>
<evidence type="ECO:0000256" key="13">
    <source>
        <dbReference type="PIRSR" id="PIRSR000350-2"/>
    </source>
</evidence>
<dbReference type="Pfam" id="PF02852">
    <property type="entry name" value="Pyr_redox_dim"/>
    <property type="match status" value="1"/>
</dbReference>
<evidence type="ECO:0000256" key="6">
    <source>
        <dbReference type="ARBA" id="ARBA00022630"/>
    </source>
</evidence>
<feature type="disulfide bond" description="Redox-active" evidence="15">
    <location>
        <begin position="42"/>
        <end position="47"/>
    </location>
</feature>
<dbReference type="InterPro" id="IPR050151">
    <property type="entry name" value="Class-I_Pyr_Nuc-Dis_Oxidored"/>
</dbReference>
<dbReference type="GO" id="GO:0004148">
    <property type="term" value="F:dihydrolipoyl dehydrogenase (NADH) activity"/>
    <property type="evidence" value="ECO:0007669"/>
    <property type="project" value="UniProtKB-EC"/>
</dbReference>
<evidence type="ECO:0000256" key="11">
    <source>
        <dbReference type="ARBA" id="ARBA00023284"/>
    </source>
</evidence>
<keyword evidence="5" id="KW-0963">Cytoplasm</keyword>
<dbReference type="RefSeq" id="WP_116190961.1">
    <property type="nucleotide sequence ID" value="NZ_QTTN01000028.1"/>
</dbReference>
<evidence type="ECO:0000256" key="5">
    <source>
        <dbReference type="ARBA" id="ARBA00022490"/>
    </source>
</evidence>
<sequence length="475" mass="50446">MTLQCDLAIIGGGIAGYTAAIRAAQAGKKVIIVEKEKLGGTCLHKGCIPSKSLLHSAEIYATLRGADAYGIAVAENAISIDFPKVQRRKANTIEGLYKGLQYLMRKHDITVVKGIGRVIGPSIFSPKSGSVAVEFEDGEMETIVPTNLIIATGSRPRTLPGLEPVPGQLMTSDEALEMDNLPKSMLIIGGGVIGVEWASLLIDFGIEVTLVEAASRLLPGEDAEASAELTKQLRRRGVRILTGIQLKLDTYTYNDGQASITADTADGTVILNAERLLVSVGRQANVEEIGLENTDVRIEKDVIRVNSFFQTNEPHIYAIGDVNGGLQLAHAAAHEAIVAVDHILGGKDQAPDHSRVPRAIYSRPEIASIGMTEDEARKQGHDIKVGKVPFGAIGKAHVLGETEGFAKVIADAKTSDVLGVHLVGPHATDLLSEASLAMLLNATPWEVGQVIHPHPTLSEVLGEAMLAVDGKSIAF</sequence>
<gene>
    <name evidence="19" type="ORF">A8990_12821</name>
</gene>
<evidence type="ECO:0000256" key="10">
    <source>
        <dbReference type="ARBA" id="ARBA00023157"/>
    </source>
</evidence>
<comment type="caution">
    <text evidence="19">The sequence shown here is derived from an EMBL/GenBank/DDBJ whole genome shotgun (WGS) entry which is preliminary data.</text>
</comment>
<keyword evidence="20" id="KW-1185">Reference proteome</keyword>
<evidence type="ECO:0000256" key="7">
    <source>
        <dbReference type="ARBA" id="ARBA00022827"/>
    </source>
</evidence>
<comment type="cofactor">
    <cofactor evidence="14 16">
        <name>FAD</name>
        <dbReference type="ChEBI" id="CHEBI:57692"/>
    </cofactor>
    <text evidence="14 16">Binds 1 FAD per subunit.</text>
</comment>
<dbReference type="PROSITE" id="PS00076">
    <property type="entry name" value="PYRIDINE_REDOX_1"/>
    <property type="match status" value="1"/>
</dbReference>
<comment type="miscellaneous">
    <text evidence="16">The active site is a redox-active disulfide bond.</text>
</comment>
<proteinExistence type="inferred from homology"/>
<evidence type="ECO:0000256" key="14">
    <source>
        <dbReference type="PIRSR" id="PIRSR000350-3"/>
    </source>
</evidence>
<keyword evidence="6 16" id="KW-0285">Flavoprotein</keyword>
<dbReference type="OrthoDB" id="9800167at2"/>
<dbReference type="PRINTS" id="PR00368">
    <property type="entry name" value="FADPNR"/>
</dbReference>
<evidence type="ECO:0000313" key="19">
    <source>
        <dbReference type="EMBL" id="REE70610.1"/>
    </source>
</evidence>
<evidence type="ECO:0000259" key="18">
    <source>
        <dbReference type="Pfam" id="PF07992"/>
    </source>
</evidence>
<dbReference type="Pfam" id="PF07992">
    <property type="entry name" value="Pyr_redox_2"/>
    <property type="match status" value="1"/>
</dbReference>
<dbReference type="GO" id="GO:0005737">
    <property type="term" value="C:cytoplasm"/>
    <property type="evidence" value="ECO:0007669"/>
    <property type="project" value="UniProtKB-SubCell"/>
</dbReference>
<feature type="binding site" evidence="14">
    <location>
        <position position="212"/>
    </location>
    <ligand>
        <name>NAD(+)</name>
        <dbReference type="ChEBI" id="CHEBI:57540"/>
    </ligand>
</feature>
<dbReference type="InterPro" id="IPR023753">
    <property type="entry name" value="FAD/NAD-binding_dom"/>
</dbReference>
<dbReference type="PRINTS" id="PR00411">
    <property type="entry name" value="PNDRDTASEI"/>
</dbReference>
<feature type="active site" description="Proton acceptor" evidence="13">
    <location>
        <position position="454"/>
    </location>
</feature>
<keyword evidence="9 14" id="KW-0520">NAD</keyword>
<reference evidence="19 20" key="1">
    <citation type="submission" date="2018-08" db="EMBL/GenBank/DDBJ databases">
        <title>Genomic Encyclopedia of Type Strains, Phase III (KMG-III): the genomes of soil and plant-associated and newly described type strains.</title>
        <authorList>
            <person name="Whitman W."/>
        </authorList>
    </citation>
    <scope>NUCLEOTIDE SEQUENCE [LARGE SCALE GENOMIC DNA]</scope>
    <source>
        <strain evidence="19 20">CGMCC 1.10966</strain>
    </source>
</reference>
<keyword evidence="14" id="KW-0547">Nucleotide-binding</keyword>
<dbReference type="SUPFAM" id="SSF55424">
    <property type="entry name" value="FAD/NAD-linked reductases, dimerisation (C-terminal) domain"/>
    <property type="match status" value="1"/>
</dbReference>
<dbReference type="Proteomes" id="UP000256304">
    <property type="component" value="Unassembled WGS sequence"/>
</dbReference>
<dbReference type="InterPro" id="IPR004099">
    <property type="entry name" value="Pyr_nucl-diS_OxRdtase_dimer"/>
</dbReference>
<dbReference type="EMBL" id="QTTN01000028">
    <property type="protein sequence ID" value="REE70610.1"/>
    <property type="molecule type" value="Genomic_DNA"/>
</dbReference>
<evidence type="ECO:0000256" key="1">
    <source>
        <dbReference type="ARBA" id="ARBA00004496"/>
    </source>
</evidence>
<dbReference type="SUPFAM" id="SSF51905">
    <property type="entry name" value="FAD/NAD(P)-binding domain"/>
    <property type="match status" value="1"/>
</dbReference>
<dbReference type="FunFam" id="3.30.390.30:FF:000001">
    <property type="entry name" value="Dihydrolipoyl dehydrogenase"/>
    <property type="match status" value="1"/>
</dbReference>
<evidence type="ECO:0000256" key="12">
    <source>
        <dbReference type="ARBA" id="ARBA00049187"/>
    </source>
</evidence>
<feature type="domain" description="Pyridine nucleotide-disulphide oxidoreductase dimerisation" evidence="17">
    <location>
        <begin position="356"/>
        <end position="464"/>
    </location>
</feature>
<evidence type="ECO:0000259" key="17">
    <source>
        <dbReference type="Pfam" id="PF02852"/>
    </source>
</evidence>
<keyword evidence="10" id="KW-1015">Disulfide bond</keyword>
<dbReference type="AlphaFoldDB" id="A0A3D9R497"/>
<comment type="subcellular location">
    <subcellularLocation>
        <location evidence="1">Cytoplasm</location>
    </subcellularLocation>
</comment>
<evidence type="ECO:0000313" key="20">
    <source>
        <dbReference type="Proteomes" id="UP000256304"/>
    </source>
</evidence>
<accession>A0A3D9R497</accession>
<feature type="binding site" evidence="14">
    <location>
        <begin position="152"/>
        <end position="154"/>
    </location>
    <ligand>
        <name>FAD</name>
        <dbReference type="ChEBI" id="CHEBI:57692"/>
    </ligand>
</feature>
<evidence type="ECO:0000256" key="4">
    <source>
        <dbReference type="ARBA" id="ARBA00016961"/>
    </source>
</evidence>
<dbReference type="InterPro" id="IPR012999">
    <property type="entry name" value="Pyr_OxRdtase_I_AS"/>
</dbReference>
<feature type="domain" description="FAD/NAD(P)-binding" evidence="18">
    <location>
        <begin position="6"/>
        <end position="336"/>
    </location>
</feature>
<evidence type="ECO:0000256" key="3">
    <source>
        <dbReference type="ARBA" id="ARBA00012608"/>
    </source>
</evidence>
<dbReference type="GO" id="GO:0050660">
    <property type="term" value="F:flavin adenine dinucleotide binding"/>
    <property type="evidence" value="ECO:0007669"/>
    <property type="project" value="InterPro"/>
</dbReference>